<dbReference type="OrthoDB" id="4840990at2759"/>
<evidence type="ECO:0000313" key="3">
    <source>
        <dbReference type="Proteomes" id="UP000829685"/>
    </source>
</evidence>
<feature type="transmembrane region" description="Helical" evidence="1">
    <location>
        <begin position="95"/>
        <end position="117"/>
    </location>
</feature>
<keyword evidence="3" id="KW-1185">Reference proteome</keyword>
<proteinExistence type="predicted"/>
<gene>
    <name evidence="2" type="ORF">JX265_010607</name>
</gene>
<organism evidence="2 3">
    <name type="scientific">Neoarthrinium moseri</name>
    <dbReference type="NCBI Taxonomy" id="1658444"/>
    <lineage>
        <taxon>Eukaryota</taxon>
        <taxon>Fungi</taxon>
        <taxon>Dikarya</taxon>
        <taxon>Ascomycota</taxon>
        <taxon>Pezizomycotina</taxon>
        <taxon>Sordariomycetes</taxon>
        <taxon>Xylariomycetidae</taxon>
        <taxon>Amphisphaeriales</taxon>
        <taxon>Apiosporaceae</taxon>
        <taxon>Neoarthrinium</taxon>
    </lineage>
</organism>
<dbReference type="AlphaFoldDB" id="A0A9P9WEC5"/>
<evidence type="ECO:0000256" key="1">
    <source>
        <dbReference type="SAM" id="Phobius"/>
    </source>
</evidence>
<keyword evidence="1" id="KW-1133">Transmembrane helix</keyword>
<keyword evidence="1" id="KW-0472">Membrane</keyword>
<dbReference type="EMBL" id="JAFIMR010000035">
    <property type="protein sequence ID" value="KAI1859130.1"/>
    <property type="molecule type" value="Genomic_DNA"/>
</dbReference>
<keyword evidence="1" id="KW-0812">Transmembrane</keyword>
<sequence length="128" mass="14960">MLDSVFPPQDLSLLQRMIFIWVFIASGLVVTVQVSQSWADPRPRWTVVTPENKPYWYTYYTLVAFLFMQIAYGPLRWHLEGVLPWSLEVHVLDALWIGLLSLEACMLAYVFTLRISAALRRQEKVKEL</sequence>
<comment type="caution">
    <text evidence="2">The sequence shown here is derived from an EMBL/GenBank/DDBJ whole genome shotgun (WGS) entry which is preliminary data.</text>
</comment>
<dbReference type="Proteomes" id="UP000829685">
    <property type="component" value="Unassembled WGS sequence"/>
</dbReference>
<feature type="transmembrane region" description="Helical" evidence="1">
    <location>
        <begin position="55"/>
        <end position="75"/>
    </location>
</feature>
<reference evidence="2" key="1">
    <citation type="submission" date="2021-03" db="EMBL/GenBank/DDBJ databases">
        <title>Revisited historic fungal species revealed as producer of novel bioactive compounds through whole genome sequencing and comparative genomics.</title>
        <authorList>
            <person name="Vignolle G.A."/>
            <person name="Hochenegger N."/>
            <person name="Mach R.L."/>
            <person name="Mach-Aigner A.R."/>
            <person name="Javad Rahimi M."/>
            <person name="Salim K.A."/>
            <person name="Chan C.M."/>
            <person name="Lim L.B.L."/>
            <person name="Cai F."/>
            <person name="Druzhinina I.S."/>
            <person name="U'Ren J.M."/>
            <person name="Derntl C."/>
        </authorList>
    </citation>
    <scope>NUCLEOTIDE SEQUENCE</scope>
    <source>
        <strain evidence="2">TUCIM 5799</strain>
    </source>
</reference>
<evidence type="ECO:0000313" key="2">
    <source>
        <dbReference type="EMBL" id="KAI1859130.1"/>
    </source>
</evidence>
<protein>
    <submittedName>
        <fullName evidence="2">Uncharacterized protein</fullName>
    </submittedName>
</protein>
<feature type="transmembrane region" description="Helical" evidence="1">
    <location>
        <begin position="13"/>
        <end position="34"/>
    </location>
</feature>
<name>A0A9P9WEC5_9PEZI</name>
<accession>A0A9P9WEC5</accession>